<proteinExistence type="predicted"/>
<dbReference type="Pfam" id="PF01607">
    <property type="entry name" value="CBM_14"/>
    <property type="match status" value="1"/>
</dbReference>
<protein>
    <submittedName>
        <fullName evidence="1">Uncharacterized protein</fullName>
    </submittedName>
</protein>
<dbReference type="Proteomes" id="UP000008820">
    <property type="component" value="Chromosome 3"/>
</dbReference>
<evidence type="ECO:0000313" key="1">
    <source>
        <dbReference type="EnsemblMetazoa" id="AAEL012650-PA"/>
    </source>
</evidence>
<dbReference type="GO" id="GO:0005576">
    <property type="term" value="C:extracellular region"/>
    <property type="evidence" value="ECO:0007669"/>
    <property type="project" value="InterPro"/>
</dbReference>
<dbReference type="GO" id="GO:0008061">
    <property type="term" value="F:chitin binding"/>
    <property type="evidence" value="ECO:0007669"/>
    <property type="project" value="InterPro"/>
</dbReference>
<evidence type="ECO:0000313" key="2">
    <source>
        <dbReference type="Proteomes" id="UP000008820"/>
    </source>
</evidence>
<dbReference type="InParanoid" id="A0A1S4FWP2"/>
<name>A0A1S4FWP2_AEDAE</name>
<sequence length="261" mass="27666">MKCIIIICFVLSVTLETILSQDAVLGNKLEQASLARTFTPGACGGGQTSVCTSCTTLSVCISANDVIDVPCNSTTNAYCQPGDVEASCSTEPATGCAAPSDETVAITCSSVGMLPDPSNCNIYHVCRAVQGISDVYQCPAGTRFNLSVLQCRTQSVSPCVTVTCGATSGFVYYGTSRQYYAYCSVANGVTNRYIFKCPNRATFNMATNSCVYVCAGVGNYVNTNDPATYYQCYVANGRYVAALRQCPVGTSTFNQTLQYCV</sequence>
<reference evidence="1 2" key="1">
    <citation type="submission" date="2017-06" db="EMBL/GenBank/DDBJ databases">
        <title>Aedes aegypti genome working group (AGWG) sequencing and assembly.</title>
        <authorList>
            <consortium name="Aedes aegypti Genome Working Group (AGWG)"/>
            <person name="Matthews B.J."/>
        </authorList>
    </citation>
    <scope>NUCLEOTIDE SEQUENCE [LARGE SCALE GENOMIC DNA]</scope>
    <source>
        <strain evidence="1 2">LVP_AGWG</strain>
    </source>
</reference>
<accession>A0A1S4FWP2</accession>
<reference evidence="1" key="2">
    <citation type="submission" date="2020-05" db="UniProtKB">
        <authorList>
            <consortium name="EnsemblMetazoa"/>
        </authorList>
    </citation>
    <scope>IDENTIFICATION</scope>
    <source>
        <strain evidence="1">LVP_AGWG</strain>
    </source>
</reference>
<keyword evidence="2" id="KW-1185">Reference proteome</keyword>
<dbReference type="SUPFAM" id="SSF57625">
    <property type="entry name" value="Invertebrate chitin-binding proteins"/>
    <property type="match status" value="1"/>
</dbReference>
<organism evidence="1 2">
    <name type="scientific">Aedes aegypti</name>
    <name type="common">Yellowfever mosquito</name>
    <name type="synonym">Culex aegypti</name>
    <dbReference type="NCBI Taxonomy" id="7159"/>
    <lineage>
        <taxon>Eukaryota</taxon>
        <taxon>Metazoa</taxon>
        <taxon>Ecdysozoa</taxon>
        <taxon>Arthropoda</taxon>
        <taxon>Hexapoda</taxon>
        <taxon>Insecta</taxon>
        <taxon>Pterygota</taxon>
        <taxon>Neoptera</taxon>
        <taxon>Endopterygota</taxon>
        <taxon>Diptera</taxon>
        <taxon>Nematocera</taxon>
        <taxon>Culicoidea</taxon>
        <taxon>Culicidae</taxon>
        <taxon>Culicinae</taxon>
        <taxon>Aedini</taxon>
        <taxon>Aedes</taxon>
        <taxon>Stegomyia</taxon>
    </lineage>
</organism>
<dbReference type="OrthoDB" id="7722579at2759"/>
<dbReference type="EnsemblMetazoa" id="AAEL012650-RA">
    <property type="protein sequence ID" value="AAEL012650-PA"/>
    <property type="gene ID" value="AAEL012650"/>
</dbReference>
<dbReference type="InterPro" id="IPR002557">
    <property type="entry name" value="Chitin-bd_dom"/>
</dbReference>
<gene>
    <name evidence="1" type="primary">5576615</name>
</gene>
<dbReference type="InterPro" id="IPR036508">
    <property type="entry name" value="Chitin-bd_dom_sf"/>
</dbReference>
<dbReference type="PROSITE" id="PS50940">
    <property type="entry name" value="CHIT_BIND_II"/>
    <property type="match status" value="1"/>
</dbReference>
<dbReference type="AlphaFoldDB" id="A0A1S4FWP2"/>
<dbReference type="Gene3D" id="2.170.140.10">
    <property type="entry name" value="Chitin binding domain"/>
    <property type="match status" value="1"/>
</dbReference>
<dbReference type="VEuPathDB" id="VectorBase:AAEL012650"/>
<dbReference type="SMART" id="SM00494">
    <property type="entry name" value="ChtBD2"/>
    <property type="match status" value="2"/>
</dbReference>